<keyword evidence="2" id="KW-0808">Transferase</keyword>
<dbReference type="RefSeq" id="WP_091540983.1">
    <property type="nucleotide sequence ID" value="NZ_FONY01000006.1"/>
</dbReference>
<dbReference type="PROSITE" id="PS51168">
    <property type="entry name" value="CHORISMATE_MUT_2"/>
    <property type="match status" value="1"/>
</dbReference>
<sequence>MNISTLESWIGKTNTNSEKKPVVIAGPCSAETEEQLLNTCKALTDAGVDILRAGIWKPRTRPNSFEGVGEIGLKWFKEVKKEVGLPTATEVANAQHVELALKHEVDVLWIGARSTVNPFTVQEIADALKGVDIPVIVKNPINPDLSLWLGGIERIANAGITKIAALHRGFSSFEKTKYRNIPMWQIAIELKSTLPNLPIFCDPSHIGGKRDLIFQIAQRALDLNYDGLMIETHIDPDNAWSDASQQVTPVRLSEILSELKIKSPSTEDKEFNTHLDDLRQKIDMIDREILEILAARMALVEKIGDYKRENNITVFQVDRWIKVFQTRPEWGEKMKLHKDFTAQLFKLIHDESIKIQASR</sequence>
<proteinExistence type="predicted"/>
<dbReference type="AlphaFoldDB" id="A0A1I2D4L5"/>
<dbReference type="EC" id="5.4.99.5" evidence="1"/>
<gene>
    <name evidence="4" type="ORF">SAMN04488541_100663</name>
</gene>
<name>A0A1I2D4L5_9BACT</name>
<evidence type="ECO:0000313" key="5">
    <source>
        <dbReference type="Proteomes" id="UP000199513"/>
    </source>
</evidence>
<dbReference type="InterPro" id="IPR006218">
    <property type="entry name" value="DAHP1/KDSA"/>
</dbReference>
<keyword evidence="5" id="KW-1185">Reference proteome</keyword>
<dbReference type="GO" id="GO:0004106">
    <property type="term" value="F:chorismate mutase activity"/>
    <property type="evidence" value="ECO:0007669"/>
    <property type="project" value="UniProtKB-EC"/>
</dbReference>
<dbReference type="GO" id="GO:0046417">
    <property type="term" value="P:chorismate metabolic process"/>
    <property type="evidence" value="ECO:0007669"/>
    <property type="project" value="InterPro"/>
</dbReference>
<dbReference type="InterPro" id="IPR052899">
    <property type="entry name" value="Class-I_DAHP_synthase"/>
</dbReference>
<dbReference type="InterPro" id="IPR036979">
    <property type="entry name" value="CM_dom_sf"/>
</dbReference>
<dbReference type="Gene3D" id="3.20.20.70">
    <property type="entry name" value="Aldolase class I"/>
    <property type="match status" value="1"/>
</dbReference>
<dbReference type="SMART" id="SM00830">
    <property type="entry name" value="CM_2"/>
    <property type="match status" value="1"/>
</dbReference>
<dbReference type="Pfam" id="PF00793">
    <property type="entry name" value="DAHP_synth_1"/>
    <property type="match status" value="1"/>
</dbReference>
<protein>
    <recommendedName>
        <fullName evidence="1">chorismate mutase</fullName>
        <ecNumber evidence="1">5.4.99.5</ecNumber>
    </recommendedName>
</protein>
<dbReference type="Gene3D" id="1.20.59.10">
    <property type="entry name" value="Chorismate mutase"/>
    <property type="match status" value="1"/>
</dbReference>
<evidence type="ECO:0000259" key="3">
    <source>
        <dbReference type="PROSITE" id="PS51168"/>
    </source>
</evidence>
<accession>A0A1I2D4L5</accession>
<dbReference type="STRING" id="1003.SAMN04488541_100663"/>
<dbReference type="PANTHER" id="PTHR43018:SF1">
    <property type="entry name" value="PROTEIN AROA(G)"/>
    <property type="match status" value="1"/>
</dbReference>
<dbReference type="SUPFAM" id="SSF51569">
    <property type="entry name" value="Aldolase"/>
    <property type="match status" value="1"/>
</dbReference>
<dbReference type="InterPro" id="IPR002701">
    <property type="entry name" value="CM_II_prokaryot"/>
</dbReference>
<dbReference type="InterPro" id="IPR013785">
    <property type="entry name" value="Aldolase_TIM"/>
</dbReference>
<dbReference type="EMBL" id="FONY01000006">
    <property type="protein sequence ID" value="SFE75444.1"/>
    <property type="molecule type" value="Genomic_DNA"/>
</dbReference>
<evidence type="ECO:0000256" key="2">
    <source>
        <dbReference type="ARBA" id="ARBA00022679"/>
    </source>
</evidence>
<dbReference type="PANTHER" id="PTHR43018">
    <property type="entry name" value="PHOSPHO-2-DEHYDRO-3-DEOXYHEPTONATE ALDOLASE"/>
    <property type="match status" value="1"/>
</dbReference>
<reference evidence="4 5" key="1">
    <citation type="submission" date="2016-10" db="EMBL/GenBank/DDBJ databases">
        <authorList>
            <person name="de Groot N.N."/>
        </authorList>
    </citation>
    <scope>NUCLEOTIDE SEQUENCE [LARGE SCALE GENOMIC DNA]</scope>
    <source>
        <strain>GEY</strain>
        <strain evidence="5">DSM 9560</strain>
    </source>
</reference>
<organism evidence="4 5">
    <name type="scientific">Thermoflexibacter ruber</name>
    <dbReference type="NCBI Taxonomy" id="1003"/>
    <lineage>
        <taxon>Bacteria</taxon>
        <taxon>Pseudomonadati</taxon>
        <taxon>Bacteroidota</taxon>
        <taxon>Cytophagia</taxon>
        <taxon>Cytophagales</taxon>
        <taxon>Thermoflexibacteraceae</taxon>
        <taxon>Thermoflexibacter</taxon>
    </lineage>
</organism>
<evidence type="ECO:0000256" key="1">
    <source>
        <dbReference type="ARBA" id="ARBA00012404"/>
    </source>
</evidence>
<dbReference type="SUPFAM" id="SSF48600">
    <property type="entry name" value="Chorismate mutase II"/>
    <property type="match status" value="1"/>
</dbReference>
<evidence type="ECO:0000313" key="4">
    <source>
        <dbReference type="EMBL" id="SFE75444.1"/>
    </source>
</evidence>
<feature type="domain" description="Chorismate mutase" evidence="3">
    <location>
        <begin position="269"/>
        <end position="359"/>
    </location>
</feature>
<dbReference type="InterPro" id="IPR036263">
    <property type="entry name" value="Chorismate_II_sf"/>
</dbReference>
<dbReference type="GO" id="GO:0016740">
    <property type="term" value="F:transferase activity"/>
    <property type="evidence" value="ECO:0007669"/>
    <property type="project" value="UniProtKB-KW"/>
</dbReference>
<dbReference type="OrthoDB" id="9780456at2"/>
<dbReference type="Proteomes" id="UP000199513">
    <property type="component" value="Unassembled WGS sequence"/>
</dbReference>
<dbReference type="Pfam" id="PF01817">
    <property type="entry name" value="CM_2"/>
    <property type="match status" value="1"/>
</dbReference>